<keyword evidence="1" id="KW-0812">Transmembrane</keyword>
<accession>A0ABY5I4H1</accession>
<feature type="transmembrane region" description="Helical" evidence="1">
    <location>
        <begin position="228"/>
        <end position="254"/>
    </location>
</feature>
<feature type="transmembrane region" description="Helical" evidence="1">
    <location>
        <begin position="103"/>
        <end position="122"/>
    </location>
</feature>
<evidence type="ECO:0000256" key="1">
    <source>
        <dbReference type="SAM" id="Phobius"/>
    </source>
</evidence>
<reference evidence="2" key="1">
    <citation type="submission" date="2022-07" db="EMBL/GenBank/DDBJ databases">
        <title>Faecal culturing of patients with breast cancer.</title>
        <authorList>
            <person name="Teng N.M.Y."/>
            <person name="Kiu R."/>
            <person name="Evans R."/>
            <person name="Baker D.J."/>
            <person name="Zenner C."/>
            <person name="Robinson S.D."/>
            <person name="Hall L.J."/>
        </authorList>
    </citation>
    <scope>NUCLEOTIDE SEQUENCE</scope>
    <source>
        <strain evidence="2">LH1062</strain>
    </source>
</reference>
<feature type="transmembrane region" description="Helical" evidence="1">
    <location>
        <begin position="142"/>
        <end position="171"/>
    </location>
</feature>
<feature type="transmembrane region" description="Helical" evidence="1">
    <location>
        <begin position="183"/>
        <end position="203"/>
    </location>
</feature>
<evidence type="ECO:0000313" key="3">
    <source>
        <dbReference type="Proteomes" id="UP001060112"/>
    </source>
</evidence>
<name>A0ABY5I4H1_9FIRM</name>
<evidence type="ECO:0000313" key="2">
    <source>
        <dbReference type="EMBL" id="UTY40239.1"/>
    </source>
</evidence>
<gene>
    <name evidence="2" type="ORF">NMU03_05455</name>
</gene>
<keyword evidence="3" id="KW-1185">Reference proteome</keyword>
<proteinExistence type="predicted"/>
<dbReference type="Proteomes" id="UP001060112">
    <property type="component" value="Chromosome"/>
</dbReference>
<feature type="transmembrane region" description="Helical" evidence="1">
    <location>
        <begin position="50"/>
        <end position="68"/>
    </location>
</feature>
<evidence type="ECO:0008006" key="4">
    <source>
        <dbReference type="Google" id="ProtNLM"/>
    </source>
</evidence>
<keyword evidence="1" id="KW-1133">Transmembrane helix</keyword>
<feature type="transmembrane region" description="Helical" evidence="1">
    <location>
        <begin position="12"/>
        <end position="30"/>
    </location>
</feature>
<dbReference type="EMBL" id="CP101620">
    <property type="protein sequence ID" value="UTY40239.1"/>
    <property type="molecule type" value="Genomic_DNA"/>
</dbReference>
<protein>
    <recommendedName>
        <fullName evidence="4">ABC-2 type transport system permease protein</fullName>
    </recommendedName>
</protein>
<dbReference type="RefSeq" id="WP_290141663.1">
    <property type="nucleotide sequence ID" value="NZ_CP101620.1"/>
</dbReference>
<keyword evidence="1" id="KW-0472">Membrane</keyword>
<sequence>MYPLRKIFKKSVIFSIPILFGVYYTLFVLLQGVEETSFNEAYLKLWERGLSGIFLVIFMLAILEVVLLDEYMLWYEGSFKNIVIRIGYKRFIFQRMIKTFIKVFLYTLATHLLLVLSLNIFHDFTFQDDITTLQHLYFSKHIFINLLTFILLSSIGTGFLYMCFYPCMLLIKNKYMMRTLPIIILFISIFASTIYSPIIYQFFEYSLLISTLVLSPLPTSLIEPGGSWYQYAGVEFFGGIVFYTLLMIVVLWILRKRGILYDW</sequence>
<organism evidence="2 3">
    <name type="scientific">Allocoprobacillus halotolerans</name>
    <dbReference type="NCBI Taxonomy" id="2944914"/>
    <lineage>
        <taxon>Bacteria</taxon>
        <taxon>Bacillati</taxon>
        <taxon>Bacillota</taxon>
        <taxon>Erysipelotrichia</taxon>
        <taxon>Erysipelotrichales</taxon>
        <taxon>Erysipelotrichaceae</taxon>
        <taxon>Allocoprobacillus</taxon>
    </lineage>
</organism>